<comment type="subcellular location">
    <subcellularLocation>
        <location evidence="1">Cell membrane</location>
        <topology evidence="1">Multi-pass membrane protein</topology>
    </subcellularLocation>
</comment>
<name>A0ABS2BHQ0_9NEIS</name>
<evidence type="ECO:0000256" key="1">
    <source>
        <dbReference type="ARBA" id="ARBA00004651"/>
    </source>
</evidence>
<evidence type="ECO:0000256" key="4">
    <source>
        <dbReference type="ARBA" id="ARBA00022989"/>
    </source>
</evidence>
<dbReference type="InterPro" id="IPR032807">
    <property type="entry name" value="GNVR"/>
</dbReference>
<evidence type="ECO:0000259" key="9">
    <source>
        <dbReference type="Pfam" id="PF13807"/>
    </source>
</evidence>
<keyword evidence="5 7" id="KW-0472">Membrane</keyword>
<evidence type="ECO:0000256" key="7">
    <source>
        <dbReference type="SAM" id="Phobius"/>
    </source>
</evidence>
<dbReference type="Pfam" id="PF13807">
    <property type="entry name" value="GNVR"/>
    <property type="match status" value="1"/>
</dbReference>
<keyword evidence="6" id="KW-0175">Coiled coil</keyword>
<reference evidence="10 11" key="1">
    <citation type="submission" date="2021-01" db="EMBL/GenBank/DDBJ databases">
        <title>Draft Genome Sequence and Polyhydroxyalkanoate Biosynthetic Potential of Jeongeupia naejangsanensis Type Strain DSM 24253.</title>
        <authorList>
            <person name="Turrini P."/>
            <person name="Artuso I."/>
            <person name="Lugli G.A."/>
            <person name="Frangipani E."/>
            <person name="Ventura M."/>
            <person name="Visca P."/>
        </authorList>
    </citation>
    <scope>NUCLEOTIDE SEQUENCE [LARGE SCALE GENOMIC DNA]</scope>
    <source>
        <strain evidence="10 11">DSM 24253</strain>
    </source>
</reference>
<comment type="caution">
    <text evidence="10">The sequence shown here is derived from an EMBL/GenBank/DDBJ whole genome shotgun (WGS) entry which is preliminary data.</text>
</comment>
<dbReference type="InterPro" id="IPR003856">
    <property type="entry name" value="LPS_length_determ_N"/>
</dbReference>
<feature type="domain" description="Polysaccharide chain length determinant N-terminal" evidence="8">
    <location>
        <begin position="6"/>
        <end position="88"/>
    </location>
</feature>
<evidence type="ECO:0000256" key="2">
    <source>
        <dbReference type="ARBA" id="ARBA00022475"/>
    </source>
</evidence>
<evidence type="ECO:0000259" key="8">
    <source>
        <dbReference type="Pfam" id="PF02706"/>
    </source>
</evidence>
<gene>
    <name evidence="10" type="primary">epsF</name>
    <name evidence="10" type="ORF">JMJ54_04830</name>
</gene>
<dbReference type="NCBIfam" id="TIGR03017">
    <property type="entry name" value="EpsF"/>
    <property type="match status" value="1"/>
</dbReference>
<feature type="coiled-coil region" evidence="6">
    <location>
        <begin position="253"/>
        <end position="301"/>
    </location>
</feature>
<accession>A0ABS2BHQ0</accession>
<dbReference type="EMBL" id="JAESND010000001">
    <property type="protein sequence ID" value="MBM3115147.1"/>
    <property type="molecule type" value="Genomic_DNA"/>
</dbReference>
<dbReference type="Proteomes" id="UP000809431">
    <property type="component" value="Unassembled WGS sequence"/>
</dbReference>
<evidence type="ECO:0000313" key="11">
    <source>
        <dbReference type="Proteomes" id="UP000809431"/>
    </source>
</evidence>
<feature type="domain" description="Tyrosine-protein kinase G-rich" evidence="9">
    <location>
        <begin position="337"/>
        <end position="413"/>
    </location>
</feature>
<dbReference type="InterPro" id="IPR017468">
    <property type="entry name" value="Chain_len_reg_EpsF"/>
</dbReference>
<dbReference type="InterPro" id="IPR050445">
    <property type="entry name" value="Bact_polysacc_biosynth/exp"/>
</dbReference>
<sequence length="446" mass="48495">MKFEQFWNILRARKWIALAVLSLVVLSALAVSLLLPKQYSAASVVAVDIKANDPVTGQPVVGYLAPSFMATQVDIIASQNTALKVVDALGFANLPEARSRFLAETGGHGDIRHWFAETLLKHLDVKPSRDSNVINVGYTATEPRFAATLANAFVQAYVRTTVEIKTAAAQQNNQFFQSQLKGLQANVAQTQQRLSDYQQQQGIVATDERLDIETQRLNEIASQLVGVQSLTYDAQSRARGGAAAPDVLNNPLIQQLKNQLAQQEAKLKEQAEKNGPNHPHYLQARAEVEATRAQLNQLLAQYASGLSGAAGNSAARQGALQQALAAQKARVLELKSQRSGLEILKRDVENAQRAYDQALQRTSQTMLESRSDQANIIVLRSATEPDRPSGPRVLLNVALAIVLGLLLAVVTALGVELADRRIRARADIEDALGIDILATIPTLKLQ</sequence>
<keyword evidence="3 7" id="KW-0812">Transmembrane</keyword>
<evidence type="ECO:0000256" key="3">
    <source>
        <dbReference type="ARBA" id="ARBA00022692"/>
    </source>
</evidence>
<evidence type="ECO:0000256" key="5">
    <source>
        <dbReference type="ARBA" id="ARBA00023136"/>
    </source>
</evidence>
<dbReference type="Pfam" id="PF02706">
    <property type="entry name" value="Wzz"/>
    <property type="match status" value="1"/>
</dbReference>
<feature type="transmembrane region" description="Helical" evidence="7">
    <location>
        <begin position="393"/>
        <end position="415"/>
    </location>
</feature>
<dbReference type="PANTHER" id="PTHR32309:SF13">
    <property type="entry name" value="FERRIC ENTEROBACTIN TRANSPORT PROTEIN FEPE"/>
    <property type="match status" value="1"/>
</dbReference>
<dbReference type="RefSeq" id="WP_203536792.1">
    <property type="nucleotide sequence ID" value="NZ_JAESND010000001.1"/>
</dbReference>
<dbReference type="PANTHER" id="PTHR32309">
    <property type="entry name" value="TYROSINE-PROTEIN KINASE"/>
    <property type="match status" value="1"/>
</dbReference>
<evidence type="ECO:0000313" key="10">
    <source>
        <dbReference type="EMBL" id="MBM3115147.1"/>
    </source>
</evidence>
<organism evidence="10 11">
    <name type="scientific">Jeongeupia naejangsanensis</name>
    <dbReference type="NCBI Taxonomy" id="613195"/>
    <lineage>
        <taxon>Bacteria</taxon>
        <taxon>Pseudomonadati</taxon>
        <taxon>Pseudomonadota</taxon>
        <taxon>Betaproteobacteria</taxon>
        <taxon>Neisseriales</taxon>
        <taxon>Chitinibacteraceae</taxon>
        <taxon>Jeongeupia</taxon>
    </lineage>
</organism>
<proteinExistence type="predicted"/>
<keyword evidence="2" id="KW-1003">Cell membrane</keyword>
<keyword evidence="4 7" id="KW-1133">Transmembrane helix</keyword>
<evidence type="ECO:0000256" key="6">
    <source>
        <dbReference type="SAM" id="Coils"/>
    </source>
</evidence>
<keyword evidence="11" id="KW-1185">Reference proteome</keyword>
<protein>
    <submittedName>
        <fullName evidence="10">Chain length determinant protein EpsF</fullName>
    </submittedName>
</protein>
<feature type="coiled-coil region" evidence="6">
    <location>
        <begin position="173"/>
        <end position="200"/>
    </location>
</feature>
<feature type="coiled-coil region" evidence="6">
    <location>
        <begin position="334"/>
        <end position="361"/>
    </location>
</feature>